<name>A0ABS0Q0L0_9BRAD</name>
<reference evidence="1 2" key="1">
    <citation type="submission" date="2020-07" db="EMBL/GenBank/DDBJ databases">
        <title>Bradyrhizobium diversity isolated from nodules of indigenous legumes of Western Australia.</title>
        <authorList>
            <person name="Klepa M.S."/>
        </authorList>
    </citation>
    <scope>NUCLEOTIDE SEQUENCE [LARGE SCALE GENOMIC DNA]</scope>
    <source>
        <strain evidence="1 2">CNPSo 4010</strain>
    </source>
</reference>
<keyword evidence="2" id="KW-1185">Reference proteome</keyword>
<comment type="caution">
    <text evidence="1">The sequence shown here is derived from an EMBL/GenBank/DDBJ whole genome shotgun (WGS) entry which is preliminary data.</text>
</comment>
<dbReference type="InterPro" id="IPR032568">
    <property type="entry name" value="DUF4926"/>
</dbReference>
<dbReference type="Pfam" id="PF16277">
    <property type="entry name" value="DUF4926"/>
    <property type="match status" value="1"/>
</dbReference>
<dbReference type="EMBL" id="JACCHP010000040">
    <property type="protein sequence ID" value="MBH5403019.1"/>
    <property type="molecule type" value="Genomic_DNA"/>
</dbReference>
<evidence type="ECO:0000313" key="1">
    <source>
        <dbReference type="EMBL" id="MBH5403019.1"/>
    </source>
</evidence>
<proteinExistence type="predicted"/>
<dbReference type="Proteomes" id="UP000807370">
    <property type="component" value="Unassembled WGS sequence"/>
</dbReference>
<protein>
    <submittedName>
        <fullName evidence="1">DUF4926 domain-containing protein</fullName>
    </submittedName>
</protein>
<accession>A0ABS0Q0L0</accession>
<sequence>MSAANKKEDRTPRALDVVALLANLPEHRLARGNVGTIVEELDEETVLVEFSDDDGRPYAVAPCLRSDLLPLHYVPEAA</sequence>
<organism evidence="1 2">
    <name type="scientific">Bradyrhizobium agreste</name>
    <dbReference type="NCBI Taxonomy" id="2751811"/>
    <lineage>
        <taxon>Bacteria</taxon>
        <taxon>Pseudomonadati</taxon>
        <taxon>Pseudomonadota</taxon>
        <taxon>Alphaproteobacteria</taxon>
        <taxon>Hyphomicrobiales</taxon>
        <taxon>Nitrobacteraceae</taxon>
        <taxon>Bradyrhizobium</taxon>
    </lineage>
</organism>
<gene>
    <name evidence="1" type="ORF">HZZ13_35275</name>
</gene>
<evidence type="ECO:0000313" key="2">
    <source>
        <dbReference type="Proteomes" id="UP000807370"/>
    </source>
</evidence>
<dbReference type="RefSeq" id="WP_197964038.1">
    <property type="nucleotide sequence ID" value="NZ_JACCHP010000040.1"/>
</dbReference>